<evidence type="ECO:0000313" key="8">
    <source>
        <dbReference type="Proteomes" id="UP000724686"/>
    </source>
</evidence>
<gene>
    <name evidence="7" type="ORF">JWG45_13095</name>
</gene>
<keyword evidence="5 6" id="KW-0233">DNA recombination</keyword>
<comment type="function">
    <text evidence="1 6">Required for the transposition of the insertion element.</text>
</comment>
<keyword evidence="4 6" id="KW-0238">DNA-binding</keyword>
<evidence type="ECO:0000256" key="5">
    <source>
        <dbReference type="ARBA" id="ARBA00023172"/>
    </source>
</evidence>
<dbReference type="PANTHER" id="PTHR33217">
    <property type="entry name" value="TRANSPOSASE FOR INSERTION SEQUENCE ELEMENT IS1081"/>
    <property type="match status" value="1"/>
</dbReference>
<accession>A0ABS2UFQ6</accession>
<evidence type="ECO:0000256" key="3">
    <source>
        <dbReference type="ARBA" id="ARBA00022578"/>
    </source>
</evidence>
<organism evidence="7 8">
    <name type="scientific">Leptospira ainlahdjerensis</name>
    <dbReference type="NCBI Taxonomy" id="2810033"/>
    <lineage>
        <taxon>Bacteria</taxon>
        <taxon>Pseudomonadati</taxon>
        <taxon>Spirochaetota</taxon>
        <taxon>Spirochaetia</taxon>
        <taxon>Leptospirales</taxon>
        <taxon>Leptospiraceae</taxon>
        <taxon>Leptospira</taxon>
    </lineage>
</organism>
<keyword evidence="8" id="KW-1185">Reference proteome</keyword>
<evidence type="ECO:0000313" key="7">
    <source>
        <dbReference type="EMBL" id="MBM9578087.1"/>
    </source>
</evidence>
<evidence type="ECO:0000256" key="4">
    <source>
        <dbReference type="ARBA" id="ARBA00023125"/>
    </source>
</evidence>
<evidence type="ECO:0000256" key="6">
    <source>
        <dbReference type="RuleBase" id="RU365089"/>
    </source>
</evidence>
<protein>
    <recommendedName>
        <fullName evidence="6">Mutator family transposase</fullName>
    </recommendedName>
</protein>
<dbReference type="PANTHER" id="PTHR33217:SF7">
    <property type="entry name" value="TRANSPOSASE FOR INSERTION SEQUENCE ELEMENT IS1081"/>
    <property type="match status" value="1"/>
</dbReference>
<keyword evidence="3 6" id="KW-0815">Transposition</keyword>
<dbReference type="Proteomes" id="UP000724686">
    <property type="component" value="Unassembled WGS sequence"/>
</dbReference>
<reference evidence="7 8" key="1">
    <citation type="submission" date="2021-02" db="EMBL/GenBank/DDBJ databases">
        <title>Leptospira ainlahdjerensis sp. nov., Leptospira ainazelensis sp. nov., Leptospira abararensis sp. nov. and Leptospira chreensis sp. nov., four new species isolated from water sources in Algeria.</title>
        <authorList>
            <person name="Amara Korba A."/>
            <person name="Kainiu M."/>
            <person name="Vincent A.T."/>
            <person name="Mariet J.-F."/>
            <person name="Veyrier F.J."/>
            <person name="Goarant C."/>
            <person name="Picardeau M."/>
        </authorList>
    </citation>
    <scope>NUCLEOTIDE SEQUENCE [LARGE SCALE GENOMIC DNA]</scope>
    <source>
        <strain evidence="7 8">201903070</strain>
    </source>
</reference>
<evidence type="ECO:0000256" key="2">
    <source>
        <dbReference type="ARBA" id="ARBA00010961"/>
    </source>
</evidence>
<comment type="caution">
    <text evidence="7">The sequence shown here is derived from an EMBL/GenBank/DDBJ whole genome shotgun (WGS) entry which is preliminary data.</text>
</comment>
<evidence type="ECO:0000256" key="1">
    <source>
        <dbReference type="ARBA" id="ARBA00002190"/>
    </source>
</evidence>
<proteinExistence type="inferred from homology"/>
<name>A0ABS2UFQ6_9LEPT</name>
<dbReference type="InterPro" id="IPR001207">
    <property type="entry name" value="Transposase_mutator"/>
</dbReference>
<comment type="similarity">
    <text evidence="2 6">Belongs to the transposase mutator family.</text>
</comment>
<keyword evidence="6" id="KW-0814">Transposable element</keyword>
<dbReference type="EMBL" id="JAFFPU010000044">
    <property type="protein sequence ID" value="MBM9578087.1"/>
    <property type="molecule type" value="Genomic_DNA"/>
</dbReference>
<sequence length="133" mass="15289">MAKMYCPLFLQKCLGKAPSSSFKAISQMLKAFHSQEDKEEALKKSNFVVELLIEMKLKEEAKVISDGIEETLSYMEFPSEHWRKIRTNNPVERIIKEIKSRTKVVVAFPDRKPALMLATARLRQVASTNWGTK</sequence>
<dbReference type="Pfam" id="PF00872">
    <property type="entry name" value="Transposase_mut"/>
    <property type="match status" value="1"/>
</dbReference>